<dbReference type="InterPro" id="IPR023796">
    <property type="entry name" value="Serpin_dom"/>
</dbReference>
<organism evidence="3 4">
    <name type="scientific">Labilithrix luteola</name>
    <dbReference type="NCBI Taxonomy" id="1391654"/>
    <lineage>
        <taxon>Bacteria</taxon>
        <taxon>Pseudomonadati</taxon>
        <taxon>Myxococcota</taxon>
        <taxon>Polyangia</taxon>
        <taxon>Polyangiales</taxon>
        <taxon>Labilitrichaceae</taxon>
        <taxon>Labilithrix</taxon>
    </lineage>
</organism>
<dbReference type="SMART" id="SM00093">
    <property type="entry name" value="SERPIN"/>
    <property type="match status" value="1"/>
</dbReference>
<dbReference type="SUPFAM" id="SSF56574">
    <property type="entry name" value="Serpins"/>
    <property type="match status" value="1"/>
</dbReference>
<evidence type="ECO:0000256" key="1">
    <source>
        <dbReference type="RuleBase" id="RU000411"/>
    </source>
</evidence>
<evidence type="ECO:0000313" key="3">
    <source>
        <dbReference type="EMBL" id="AKU95810.1"/>
    </source>
</evidence>
<dbReference type="Proteomes" id="UP000064967">
    <property type="component" value="Chromosome"/>
</dbReference>
<name>A0A0K1PQJ2_9BACT</name>
<dbReference type="InterPro" id="IPR042178">
    <property type="entry name" value="Serpin_sf_1"/>
</dbReference>
<evidence type="ECO:0000259" key="2">
    <source>
        <dbReference type="SMART" id="SM00093"/>
    </source>
</evidence>
<dbReference type="EMBL" id="CP012333">
    <property type="protein sequence ID" value="AKU95810.1"/>
    <property type="molecule type" value="Genomic_DNA"/>
</dbReference>
<dbReference type="PANTHER" id="PTHR11461">
    <property type="entry name" value="SERINE PROTEASE INHIBITOR, SERPIN"/>
    <property type="match status" value="1"/>
</dbReference>
<evidence type="ECO:0000313" key="4">
    <source>
        <dbReference type="Proteomes" id="UP000064967"/>
    </source>
</evidence>
<sequence>MIALRPRPLVSTFMHILPGAPLARALPAILLATSAWLFGCSREDSHVQVEEVRSGLHRDTTPGLSDDERTQFARGQADFAVDLYRTVGASADHANRNLFLSPVSLSTVLAMTYGGARGSTAEGMRKALRYELPDDRIHAAFDDLDLALSSRGQNVSGKDPFRLRVVNSAWAQKGMVFEAPFLDNLAVNYGTGVKVVDFKTATDASRRTINGWVDEQTEQRIPEVFPEGQLSADTRLALVNAVYFKAAWAEEFDARQTKSEPFMTLDGRTPTVSMMHGVFKTFYLDAEDYEAAALWYQGFEVQMLFVVPKPGKFETVESSLTGGKMLDVLGGLGRAALTLALPKFRLDDSFDLEAPLTAMGMGAAFSDAADFRGMAAESLKIGKVVQKTFVSVDEHHTEAAAASATGMEPVAYSPPPPPVTLTVDRPFLAAIVDTRTRSLVFFGRILDPSN</sequence>
<proteinExistence type="inferred from homology"/>
<dbReference type="InterPro" id="IPR042185">
    <property type="entry name" value="Serpin_sf_2"/>
</dbReference>
<reference evidence="3 4" key="1">
    <citation type="submission" date="2015-08" db="EMBL/GenBank/DDBJ databases">
        <authorList>
            <person name="Babu N.S."/>
            <person name="Beckwith C.J."/>
            <person name="Beseler K.G."/>
            <person name="Brison A."/>
            <person name="Carone J.V."/>
            <person name="Caskin T.P."/>
            <person name="Diamond M."/>
            <person name="Durham M.E."/>
            <person name="Foxe J.M."/>
            <person name="Go M."/>
            <person name="Henderson B.A."/>
            <person name="Jones I.B."/>
            <person name="McGettigan J.A."/>
            <person name="Micheletti S.J."/>
            <person name="Nasrallah M.E."/>
            <person name="Ortiz D."/>
            <person name="Piller C.R."/>
            <person name="Privatt S.R."/>
            <person name="Schneider S.L."/>
            <person name="Sharp S."/>
            <person name="Smith T.C."/>
            <person name="Stanton J.D."/>
            <person name="Ullery H.E."/>
            <person name="Wilson R.J."/>
            <person name="Serrano M.G."/>
            <person name="Buck G."/>
            <person name="Lee V."/>
            <person name="Wang Y."/>
            <person name="Carvalho R."/>
            <person name="Voegtly L."/>
            <person name="Shi R."/>
            <person name="Duckworth R."/>
            <person name="Johnson A."/>
            <person name="Loviza R."/>
            <person name="Walstead R."/>
            <person name="Shah Z."/>
            <person name="Kiflezghi M."/>
            <person name="Wade K."/>
            <person name="Ball S.L."/>
            <person name="Bradley K.W."/>
            <person name="Asai D.J."/>
            <person name="Bowman C.A."/>
            <person name="Russell D.A."/>
            <person name="Pope W.H."/>
            <person name="Jacobs-Sera D."/>
            <person name="Hendrix R.W."/>
            <person name="Hatfull G.F."/>
        </authorList>
    </citation>
    <scope>NUCLEOTIDE SEQUENCE [LARGE SCALE GENOMIC DNA]</scope>
    <source>
        <strain evidence="3 4">DSM 27648</strain>
    </source>
</reference>
<gene>
    <name evidence="3" type="ORF">AKJ09_02474</name>
</gene>
<dbReference type="Gene3D" id="2.30.39.10">
    <property type="entry name" value="Alpha-1-antitrypsin, domain 1"/>
    <property type="match status" value="1"/>
</dbReference>
<dbReference type="OrthoDB" id="9764871at2"/>
<accession>A0A0K1PQJ2</accession>
<dbReference type="InterPro" id="IPR000215">
    <property type="entry name" value="Serpin_fam"/>
</dbReference>
<keyword evidence="4" id="KW-1185">Reference proteome</keyword>
<dbReference type="Pfam" id="PF00079">
    <property type="entry name" value="Serpin"/>
    <property type="match status" value="1"/>
</dbReference>
<dbReference type="STRING" id="1391654.AKJ09_02474"/>
<dbReference type="Gene3D" id="3.30.497.10">
    <property type="entry name" value="Antithrombin, subunit I, domain 2"/>
    <property type="match status" value="1"/>
</dbReference>
<feature type="domain" description="Serpin" evidence="2">
    <location>
        <begin position="81"/>
        <end position="448"/>
    </location>
</feature>
<dbReference type="AlphaFoldDB" id="A0A0K1PQJ2"/>
<comment type="similarity">
    <text evidence="1">Belongs to the serpin family.</text>
</comment>
<dbReference type="GO" id="GO:0004867">
    <property type="term" value="F:serine-type endopeptidase inhibitor activity"/>
    <property type="evidence" value="ECO:0007669"/>
    <property type="project" value="InterPro"/>
</dbReference>
<dbReference type="InterPro" id="IPR036186">
    <property type="entry name" value="Serpin_sf"/>
</dbReference>
<dbReference type="GO" id="GO:0005615">
    <property type="term" value="C:extracellular space"/>
    <property type="evidence" value="ECO:0007669"/>
    <property type="project" value="InterPro"/>
</dbReference>
<protein>
    <submittedName>
        <fullName evidence="3">Serine protease inhibitor (Serpin family)</fullName>
    </submittedName>
</protein>
<dbReference type="KEGG" id="llu:AKJ09_02474"/>
<dbReference type="PATRIC" id="fig|1391654.3.peg.2513"/>
<dbReference type="CDD" id="cd19590">
    <property type="entry name" value="serpin_thermopin-like"/>
    <property type="match status" value="1"/>
</dbReference>
<dbReference type="PANTHER" id="PTHR11461:SF211">
    <property type="entry name" value="GH10112P-RELATED"/>
    <property type="match status" value="1"/>
</dbReference>